<comment type="caution">
    <text evidence="3">The sequence shown here is derived from an EMBL/GenBank/DDBJ whole genome shotgun (WGS) entry which is preliminary data.</text>
</comment>
<evidence type="ECO:0000313" key="4">
    <source>
        <dbReference type="Proteomes" id="UP001203972"/>
    </source>
</evidence>
<dbReference type="GO" id="GO:0003677">
    <property type="term" value="F:DNA binding"/>
    <property type="evidence" value="ECO:0007669"/>
    <property type="project" value="UniProtKB-KW"/>
</dbReference>
<dbReference type="Gene3D" id="1.10.260.40">
    <property type="entry name" value="lambda repressor-like DNA-binding domains"/>
    <property type="match status" value="2"/>
</dbReference>
<dbReference type="InterPro" id="IPR010982">
    <property type="entry name" value="Lambda_DNA-bd_dom_sf"/>
</dbReference>
<organism evidence="3 4">
    <name type="scientific">Clostridium innocuum</name>
    <dbReference type="NCBI Taxonomy" id="1522"/>
    <lineage>
        <taxon>Bacteria</taxon>
        <taxon>Bacillati</taxon>
        <taxon>Bacillota</taxon>
        <taxon>Clostridia</taxon>
        <taxon>Eubacteriales</taxon>
        <taxon>Clostridiaceae</taxon>
        <taxon>Clostridium</taxon>
    </lineage>
</organism>
<dbReference type="AlphaFoldDB" id="A0AAP2XXK6"/>
<proteinExistence type="predicted"/>
<sequence length="131" mass="15362">MTIKQRRKEFGISRKSMAKLLGITRKQYKALEENTGEFEIATITQICLIFNIENVLDIERKNTYPILKRKRLIQGLSLRDTAHKVGVNVFTYWMVERYCRRLDDATLERIAELLAPEAEFSAFKEAFLCIE</sequence>
<dbReference type="Proteomes" id="UP001203972">
    <property type="component" value="Unassembled WGS sequence"/>
</dbReference>
<dbReference type="RefSeq" id="WP_008815993.1">
    <property type="nucleotide sequence ID" value="NZ_AP025565.1"/>
</dbReference>
<gene>
    <name evidence="3" type="ORF">MKC95_22530</name>
</gene>
<accession>A0AAP2XXK6</accession>
<dbReference type="PANTHER" id="PTHR46558">
    <property type="entry name" value="TRACRIPTIONAL REGULATORY PROTEIN-RELATED-RELATED"/>
    <property type="match status" value="1"/>
</dbReference>
<dbReference type="CDD" id="cd00093">
    <property type="entry name" value="HTH_XRE"/>
    <property type="match status" value="1"/>
</dbReference>
<dbReference type="PROSITE" id="PS50943">
    <property type="entry name" value="HTH_CROC1"/>
    <property type="match status" value="2"/>
</dbReference>
<dbReference type="PANTHER" id="PTHR46558:SF14">
    <property type="entry name" value="HTH-TYPE TRANSCRIPTIONAL REGULATOR ANSR"/>
    <property type="match status" value="1"/>
</dbReference>
<reference evidence="3" key="1">
    <citation type="journal article" date="2022" name="Clin. Infect. Dis.">
        <title>Association between Clostridium innocuum and antibiotic-associated diarrhea in adults and children: A cross-sectional study and comparative genomics analysis.</title>
        <authorList>
            <person name="Cherny K.E."/>
            <person name="Muscat E.B."/>
            <person name="Balaji A."/>
            <person name="Mukherjee J."/>
            <person name="Ozer E.A."/>
            <person name="Angarone M.P."/>
            <person name="Hauser A.R."/>
            <person name="Sichel J.S."/>
            <person name="Amponsah E."/>
            <person name="Kociolek L.K."/>
        </authorList>
    </citation>
    <scope>NUCLEOTIDE SEQUENCE</scope>
    <source>
        <strain evidence="3">NU1-AC-029v</strain>
    </source>
</reference>
<dbReference type="InterPro" id="IPR001387">
    <property type="entry name" value="Cro/C1-type_HTH"/>
</dbReference>
<protein>
    <submittedName>
        <fullName evidence="3">Transcriptional regulator</fullName>
    </submittedName>
</protein>
<evidence type="ECO:0000256" key="1">
    <source>
        <dbReference type="ARBA" id="ARBA00023125"/>
    </source>
</evidence>
<feature type="domain" description="HTH cro/C1-type" evidence="2">
    <location>
        <begin position="3"/>
        <end position="58"/>
    </location>
</feature>
<keyword evidence="1" id="KW-0238">DNA-binding</keyword>
<dbReference type="SUPFAM" id="SSF47413">
    <property type="entry name" value="lambda repressor-like DNA-binding domains"/>
    <property type="match status" value="2"/>
</dbReference>
<evidence type="ECO:0000313" key="3">
    <source>
        <dbReference type="EMBL" id="MCR0235541.1"/>
    </source>
</evidence>
<dbReference type="Pfam" id="PF12844">
    <property type="entry name" value="HTH_19"/>
    <property type="match status" value="1"/>
</dbReference>
<feature type="domain" description="HTH cro/C1-type" evidence="2">
    <location>
        <begin position="67"/>
        <end position="120"/>
    </location>
</feature>
<dbReference type="SMART" id="SM00530">
    <property type="entry name" value="HTH_XRE"/>
    <property type="match status" value="2"/>
</dbReference>
<name>A0AAP2XXK6_CLOIN</name>
<dbReference type="EMBL" id="JAKTMA010000079">
    <property type="protein sequence ID" value="MCR0235541.1"/>
    <property type="molecule type" value="Genomic_DNA"/>
</dbReference>
<evidence type="ECO:0000259" key="2">
    <source>
        <dbReference type="PROSITE" id="PS50943"/>
    </source>
</evidence>